<dbReference type="InterPro" id="IPR051783">
    <property type="entry name" value="NAD(P)-dependent_oxidoreduct"/>
</dbReference>
<dbReference type="RefSeq" id="WP_214350752.1">
    <property type="nucleotide sequence ID" value="NZ_JAHBOH010000001.1"/>
</dbReference>
<dbReference type="InterPro" id="IPR001509">
    <property type="entry name" value="Epimerase_deHydtase"/>
</dbReference>
<gene>
    <name evidence="2" type="ORF">KIN34_11880</name>
</gene>
<feature type="domain" description="NAD-dependent epimerase/dehydratase" evidence="1">
    <location>
        <begin position="3"/>
        <end position="240"/>
    </location>
</feature>
<name>A0ABS5U0Q9_9CELL</name>
<dbReference type="Proteomes" id="UP000722125">
    <property type="component" value="Unassembled WGS sequence"/>
</dbReference>
<keyword evidence="3" id="KW-1185">Reference proteome</keyword>
<proteinExistence type="predicted"/>
<protein>
    <submittedName>
        <fullName evidence="2">NAD-dependent epimerase/dehydratase family protein</fullName>
    </submittedName>
</protein>
<dbReference type="Pfam" id="PF01370">
    <property type="entry name" value="Epimerase"/>
    <property type="match status" value="1"/>
</dbReference>
<dbReference type="InterPro" id="IPR036291">
    <property type="entry name" value="NAD(P)-bd_dom_sf"/>
</dbReference>
<dbReference type="PANTHER" id="PTHR48079">
    <property type="entry name" value="PROTEIN YEEZ"/>
    <property type="match status" value="1"/>
</dbReference>
<evidence type="ECO:0000313" key="3">
    <source>
        <dbReference type="Proteomes" id="UP000722125"/>
    </source>
</evidence>
<organism evidence="2 3">
    <name type="scientific">Cellulomonas fulva</name>
    <dbReference type="NCBI Taxonomy" id="2835530"/>
    <lineage>
        <taxon>Bacteria</taxon>
        <taxon>Bacillati</taxon>
        <taxon>Actinomycetota</taxon>
        <taxon>Actinomycetes</taxon>
        <taxon>Micrococcales</taxon>
        <taxon>Cellulomonadaceae</taxon>
        <taxon>Cellulomonas</taxon>
    </lineage>
</organism>
<sequence>MRVAVTGCTGNVGTALLRRLRDEPAVSSVVGVARRVPRRAVPAPYDAVDRWVACDVAAPDAASRLAAAFDGADAVVHLAWAIQPSHDRERLRATNVDGTRAVLAAAESAGVAHVVAASSVGTYAAVGDDEPRTEAWASTGIPTSSYSSDKAAVERLLDEGAGRGRPVARVRSALVFQRGAGAEVGRLFLGPLVPKALLRGPLPVLPWPAGLRLQAVHADDLADAYVRILTQRATGAFNVAGDGVLRADDVAEVLRAPGVLPVPPGALRVALDAAWRARLAVVGPGWLDMATGAPVMDTARVRQELGWLPRRTGREALAEVLDGLATGAGTASRPLHPRRRLLGAS</sequence>
<reference evidence="2 3" key="1">
    <citation type="submission" date="2021-05" db="EMBL/GenBank/DDBJ databases">
        <title>Description of Cellulomonas sp. DKR-3 sp. nov.</title>
        <authorList>
            <person name="Dahal R.H."/>
            <person name="Chaudhary D.K."/>
        </authorList>
    </citation>
    <scope>NUCLEOTIDE SEQUENCE [LARGE SCALE GENOMIC DNA]</scope>
    <source>
        <strain evidence="2 3">DKR-3</strain>
    </source>
</reference>
<comment type="caution">
    <text evidence="2">The sequence shown here is derived from an EMBL/GenBank/DDBJ whole genome shotgun (WGS) entry which is preliminary data.</text>
</comment>
<dbReference type="SUPFAM" id="SSF51735">
    <property type="entry name" value="NAD(P)-binding Rossmann-fold domains"/>
    <property type="match status" value="1"/>
</dbReference>
<dbReference type="PANTHER" id="PTHR48079:SF6">
    <property type="entry name" value="NAD(P)-BINDING DOMAIN-CONTAINING PROTEIN-RELATED"/>
    <property type="match status" value="1"/>
</dbReference>
<dbReference type="EMBL" id="JAHBOH010000001">
    <property type="protein sequence ID" value="MBT0994980.1"/>
    <property type="molecule type" value="Genomic_DNA"/>
</dbReference>
<evidence type="ECO:0000259" key="1">
    <source>
        <dbReference type="Pfam" id="PF01370"/>
    </source>
</evidence>
<evidence type="ECO:0000313" key="2">
    <source>
        <dbReference type="EMBL" id="MBT0994980.1"/>
    </source>
</evidence>
<dbReference type="Gene3D" id="3.40.50.720">
    <property type="entry name" value="NAD(P)-binding Rossmann-like Domain"/>
    <property type="match status" value="1"/>
</dbReference>
<accession>A0ABS5U0Q9</accession>